<organism evidence="1 2">
    <name type="scientific">Azospira oryzae</name>
    <dbReference type="NCBI Taxonomy" id="146939"/>
    <lineage>
        <taxon>Bacteria</taxon>
        <taxon>Pseudomonadati</taxon>
        <taxon>Pseudomonadota</taxon>
        <taxon>Betaproteobacteria</taxon>
        <taxon>Rhodocyclales</taxon>
        <taxon>Rhodocyclaceae</taxon>
        <taxon>Azospira</taxon>
    </lineage>
</organism>
<keyword evidence="2" id="KW-1185">Reference proteome</keyword>
<protein>
    <submittedName>
        <fullName evidence="1">Uncharacterized protein</fullName>
    </submittedName>
</protein>
<comment type="caution">
    <text evidence="1">The sequence shown here is derived from an EMBL/GenBank/DDBJ whole genome shotgun (WGS) entry which is preliminary data.</text>
</comment>
<dbReference type="EMBL" id="SHKM01000001">
    <property type="protein sequence ID" value="RZT90292.1"/>
    <property type="molecule type" value="Genomic_DNA"/>
</dbReference>
<evidence type="ECO:0000313" key="2">
    <source>
        <dbReference type="Proteomes" id="UP000292136"/>
    </source>
</evidence>
<name>A0ABY0IT70_9RHOO</name>
<proteinExistence type="predicted"/>
<gene>
    <name evidence="1" type="ORF">EV678_1104</name>
</gene>
<sequence length="92" mass="10407">MKKLLSLLFFKLRLALLAGIGRFVILPIFKALFSTIVRRLARQADTVRRAQAEAEAAFAPAYARASSAPRQPVTLNGEWRRIDPAGDRRQNW</sequence>
<dbReference type="RefSeq" id="WP_130458780.1">
    <property type="nucleotide sequence ID" value="NZ_SHKM01000001.1"/>
</dbReference>
<accession>A0ABY0IT70</accession>
<reference evidence="1 2" key="1">
    <citation type="submission" date="2019-02" db="EMBL/GenBank/DDBJ databases">
        <title>Genomic Encyclopedia of Type Strains, Phase IV (KMG-IV): sequencing the most valuable type-strain genomes for metagenomic binning, comparative biology and taxonomic classification.</title>
        <authorList>
            <person name="Goeker M."/>
        </authorList>
    </citation>
    <scope>NUCLEOTIDE SEQUENCE [LARGE SCALE GENOMIC DNA]</scope>
    <source>
        <strain evidence="1 2">DSM 21223</strain>
    </source>
</reference>
<dbReference type="Proteomes" id="UP000292136">
    <property type="component" value="Unassembled WGS sequence"/>
</dbReference>
<evidence type="ECO:0000313" key="1">
    <source>
        <dbReference type="EMBL" id="RZT90292.1"/>
    </source>
</evidence>